<feature type="region of interest" description="Disordered" evidence="1">
    <location>
        <begin position="38"/>
        <end position="65"/>
    </location>
</feature>
<reference evidence="2" key="1">
    <citation type="journal article" date="2023" name="Mol. Biol. Evol.">
        <title>Third-Generation Sequencing Reveals the Adaptive Role of the Epigenome in Three Deep-Sea Polychaetes.</title>
        <authorList>
            <person name="Perez M."/>
            <person name="Aroh O."/>
            <person name="Sun Y."/>
            <person name="Lan Y."/>
            <person name="Juniper S.K."/>
            <person name="Young C.R."/>
            <person name="Angers B."/>
            <person name="Qian P.Y."/>
        </authorList>
    </citation>
    <scope>NUCLEOTIDE SEQUENCE</scope>
    <source>
        <strain evidence="2">P08H-3</strain>
    </source>
</reference>
<evidence type="ECO:0000313" key="2">
    <source>
        <dbReference type="EMBL" id="KAK2140213.1"/>
    </source>
</evidence>
<evidence type="ECO:0000256" key="1">
    <source>
        <dbReference type="SAM" id="MobiDB-lite"/>
    </source>
</evidence>
<evidence type="ECO:0000313" key="3">
    <source>
        <dbReference type="Proteomes" id="UP001208570"/>
    </source>
</evidence>
<dbReference type="EMBL" id="JAODUP010001436">
    <property type="protein sequence ID" value="KAK2140213.1"/>
    <property type="molecule type" value="Genomic_DNA"/>
</dbReference>
<accession>A0AAD9MQB0</accession>
<comment type="caution">
    <text evidence="2">The sequence shown here is derived from an EMBL/GenBank/DDBJ whole genome shotgun (WGS) entry which is preliminary data.</text>
</comment>
<protein>
    <submittedName>
        <fullName evidence="2">Uncharacterized protein</fullName>
    </submittedName>
</protein>
<gene>
    <name evidence="2" type="ORF">LSH36_1437g00035</name>
</gene>
<keyword evidence="3" id="KW-1185">Reference proteome</keyword>
<proteinExistence type="predicted"/>
<dbReference type="Proteomes" id="UP001208570">
    <property type="component" value="Unassembled WGS sequence"/>
</dbReference>
<feature type="compositionally biased region" description="Basic and acidic residues" evidence="1">
    <location>
        <begin position="53"/>
        <end position="65"/>
    </location>
</feature>
<name>A0AAD9MQB0_9ANNE</name>
<organism evidence="2 3">
    <name type="scientific">Paralvinella palmiformis</name>
    <dbReference type="NCBI Taxonomy" id="53620"/>
    <lineage>
        <taxon>Eukaryota</taxon>
        <taxon>Metazoa</taxon>
        <taxon>Spiralia</taxon>
        <taxon>Lophotrochozoa</taxon>
        <taxon>Annelida</taxon>
        <taxon>Polychaeta</taxon>
        <taxon>Sedentaria</taxon>
        <taxon>Canalipalpata</taxon>
        <taxon>Terebellida</taxon>
        <taxon>Terebelliformia</taxon>
        <taxon>Alvinellidae</taxon>
        <taxon>Paralvinella</taxon>
    </lineage>
</organism>
<dbReference type="AlphaFoldDB" id="A0AAD9MQB0"/>
<sequence length="161" mass="17520">MKLLLYTLAGFPTSDHSHSMTMVGPINGDIYADVKKQPTSAEDTSAIHPTAGNRDKPTKAPKPVKVDINDGVKQVASRPDDPYSEVQIPHIKDNTFQGGNRNMFASTGIAGTKKDPPLQLIGEDGTTYADLMIFNQLPVDPDKIHGIENLVQYASIDFTKL</sequence>